<dbReference type="AlphaFoldDB" id="H2C3M6"/>
<keyword evidence="3" id="KW-1185">Reference proteome</keyword>
<dbReference type="eggNOG" id="arCOG03769">
    <property type="taxonomic scope" value="Archaea"/>
</dbReference>
<feature type="transmembrane region" description="Helical" evidence="1">
    <location>
        <begin position="59"/>
        <end position="80"/>
    </location>
</feature>
<evidence type="ECO:0000313" key="3">
    <source>
        <dbReference type="Proteomes" id="UP000003980"/>
    </source>
</evidence>
<gene>
    <name evidence="2" type="ORF">MetMK1DRAFT_00013510</name>
</gene>
<dbReference type="EMBL" id="JH597761">
    <property type="protein sequence ID" value="EHP70847.1"/>
    <property type="molecule type" value="Genomic_DNA"/>
</dbReference>
<dbReference type="Proteomes" id="UP000003980">
    <property type="component" value="Unassembled WGS sequence"/>
</dbReference>
<keyword evidence="1" id="KW-0472">Membrane</keyword>
<reference evidence="2 3" key="1">
    <citation type="submission" date="2012-01" db="EMBL/GenBank/DDBJ databases">
        <title>Improved High-Quality Draft sequence of Metallosphaera yellowstonensis MK1.</title>
        <authorList>
            <consortium name="US DOE Joint Genome Institute"/>
            <person name="Lucas S."/>
            <person name="Han J."/>
            <person name="Cheng J.-F."/>
            <person name="Goodwin L."/>
            <person name="Pitluck S."/>
            <person name="Peters L."/>
            <person name="Teshima H."/>
            <person name="Detter J.C."/>
            <person name="Han C."/>
            <person name="Tapia R."/>
            <person name="Land M."/>
            <person name="Hauser L."/>
            <person name="Kyrpides N."/>
            <person name="Kozubal M."/>
            <person name="Macur R.E."/>
            <person name="Jay Z."/>
            <person name="Inskeep W."/>
            <person name="Woyke T."/>
        </authorList>
    </citation>
    <scope>NUCLEOTIDE SEQUENCE [LARGE SCALE GENOMIC DNA]</scope>
    <source>
        <strain evidence="2 3">MK1</strain>
    </source>
</reference>
<evidence type="ECO:0000313" key="2">
    <source>
        <dbReference type="EMBL" id="EHP70847.1"/>
    </source>
</evidence>
<name>H2C3M6_9CREN</name>
<keyword evidence="1" id="KW-0812">Transmembrane</keyword>
<accession>H2C3M6</accession>
<keyword evidence="1" id="KW-1133">Transmembrane helix</keyword>
<protein>
    <recommendedName>
        <fullName evidence="4">Phage holin family protein</fullName>
    </recommendedName>
</protein>
<feature type="transmembrane region" description="Helical" evidence="1">
    <location>
        <begin position="86"/>
        <end position="112"/>
    </location>
</feature>
<organism evidence="2 3">
    <name type="scientific">Metallosphaera yellowstonensis MK1</name>
    <dbReference type="NCBI Taxonomy" id="671065"/>
    <lineage>
        <taxon>Archaea</taxon>
        <taxon>Thermoproteota</taxon>
        <taxon>Thermoprotei</taxon>
        <taxon>Sulfolobales</taxon>
        <taxon>Sulfolobaceae</taxon>
        <taxon>Metallosphaera</taxon>
    </lineage>
</organism>
<evidence type="ECO:0000256" key="1">
    <source>
        <dbReference type="SAM" id="Phobius"/>
    </source>
</evidence>
<sequence length="113" mass="12088">MILLLSILLSWIIALVPVWLSSKLFSASSTFGKAMVATLLSVILFILIDALVSRVSQPLALLLGLLSIVWLFKVIFDVGWGKAFGIAVVSFVMTVIILVILAAVGLGLSFLLS</sequence>
<proteinExistence type="predicted"/>
<dbReference type="STRING" id="671065.MetMK1DRAFT_00013510"/>
<feature type="transmembrane region" description="Helical" evidence="1">
    <location>
        <begin position="30"/>
        <end position="52"/>
    </location>
</feature>
<evidence type="ECO:0008006" key="4">
    <source>
        <dbReference type="Google" id="ProtNLM"/>
    </source>
</evidence>
<dbReference type="HOGENOM" id="CLU_147147_0_0_2"/>